<sequence>MSGTLKIRVHEESAAKGAGGGDPLEAIKVFDDSSKSQHKLTLTVIAELATTFAVLIYIIPWLFWIRSML</sequence>
<evidence type="ECO:0000313" key="2">
    <source>
        <dbReference type="Proteomes" id="UP000036681"/>
    </source>
</evidence>
<organism evidence="2 3">
    <name type="scientific">Ascaris lumbricoides</name>
    <name type="common">Giant roundworm</name>
    <dbReference type="NCBI Taxonomy" id="6252"/>
    <lineage>
        <taxon>Eukaryota</taxon>
        <taxon>Metazoa</taxon>
        <taxon>Ecdysozoa</taxon>
        <taxon>Nematoda</taxon>
        <taxon>Chromadorea</taxon>
        <taxon>Rhabditida</taxon>
        <taxon>Spirurina</taxon>
        <taxon>Ascaridomorpha</taxon>
        <taxon>Ascaridoidea</taxon>
        <taxon>Ascarididae</taxon>
        <taxon>Ascaris</taxon>
    </lineage>
</organism>
<evidence type="ECO:0000256" key="1">
    <source>
        <dbReference type="SAM" id="Phobius"/>
    </source>
</evidence>
<name>A0A0M3HP91_ASCLU</name>
<keyword evidence="2" id="KW-1185">Reference proteome</keyword>
<keyword evidence="1" id="KW-0472">Membrane</keyword>
<feature type="transmembrane region" description="Helical" evidence="1">
    <location>
        <begin position="40"/>
        <end position="64"/>
    </location>
</feature>
<dbReference type="Proteomes" id="UP000036681">
    <property type="component" value="Unplaced"/>
</dbReference>
<protein>
    <submittedName>
        <fullName evidence="3">Transmembrane protein</fullName>
    </submittedName>
</protein>
<dbReference type="WBParaSite" id="ALUE_0000366801-mRNA-1">
    <property type="protein sequence ID" value="ALUE_0000366801-mRNA-1"/>
    <property type="gene ID" value="ALUE_0000366801"/>
</dbReference>
<dbReference type="AlphaFoldDB" id="A0A0M3HP91"/>
<reference evidence="3" key="1">
    <citation type="submission" date="2017-02" db="UniProtKB">
        <authorList>
            <consortium name="WormBaseParasite"/>
        </authorList>
    </citation>
    <scope>IDENTIFICATION</scope>
</reference>
<accession>A0A0M3HP91</accession>
<keyword evidence="1" id="KW-1133">Transmembrane helix</keyword>
<proteinExistence type="predicted"/>
<evidence type="ECO:0000313" key="3">
    <source>
        <dbReference type="WBParaSite" id="ALUE_0000366801-mRNA-1"/>
    </source>
</evidence>
<keyword evidence="1" id="KW-0812">Transmembrane</keyword>